<keyword evidence="1" id="KW-0132">Cell division</keyword>
<dbReference type="PROSITE" id="PS50005">
    <property type="entry name" value="TPR"/>
    <property type="match status" value="2"/>
</dbReference>
<evidence type="ECO:0000256" key="1">
    <source>
        <dbReference type="ARBA" id="ARBA00022618"/>
    </source>
</evidence>
<dbReference type="EMBL" id="ML213506">
    <property type="protein sequence ID" value="TFK54436.1"/>
    <property type="molecule type" value="Genomic_DNA"/>
</dbReference>
<dbReference type="InterPro" id="IPR019734">
    <property type="entry name" value="TPR_rpt"/>
</dbReference>
<dbReference type="GO" id="GO:0005680">
    <property type="term" value="C:anaphase-promoting complex"/>
    <property type="evidence" value="ECO:0007669"/>
    <property type="project" value="InterPro"/>
</dbReference>
<evidence type="ECO:0000256" key="6">
    <source>
        <dbReference type="ARBA" id="ARBA00023306"/>
    </source>
</evidence>
<evidence type="ECO:0000256" key="8">
    <source>
        <dbReference type="SAM" id="MobiDB-lite"/>
    </source>
</evidence>
<evidence type="ECO:0000256" key="3">
    <source>
        <dbReference type="ARBA" id="ARBA00022776"/>
    </source>
</evidence>
<organism evidence="10 11">
    <name type="scientific">Heliocybe sulcata</name>
    <dbReference type="NCBI Taxonomy" id="5364"/>
    <lineage>
        <taxon>Eukaryota</taxon>
        <taxon>Fungi</taxon>
        <taxon>Dikarya</taxon>
        <taxon>Basidiomycota</taxon>
        <taxon>Agaricomycotina</taxon>
        <taxon>Agaricomycetes</taxon>
        <taxon>Gloeophyllales</taxon>
        <taxon>Gloeophyllaceae</taxon>
        <taxon>Heliocybe</taxon>
    </lineage>
</organism>
<dbReference type="SMART" id="SM00028">
    <property type="entry name" value="TPR"/>
    <property type="match status" value="6"/>
</dbReference>
<proteinExistence type="predicted"/>
<evidence type="ECO:0000256" key="2">
    <source>
        <dbReference type="ARBA" id="ARBA00022737"/>
    </source>
</evidence>
<dbReference type="Pfam" id="PF13432">
    <property type="entry name" value="TPR_16"/>
    <property type="match status" value="2"/>
</dbReference>
<dbReference type="GO" id="GO:0016567">
    <property type="term" value="P:protein ubiquitination"/>
    <property type="evidence" value="ECO:0007669"/>
    <property type="project" value="TreeGrafter"/>
</dbReference>
<dbReference type="InterPro" id="IPR007192">
    <property type="entry name" value="APC8"/>
</dbReference>
<keyword evidence="5 7" id="KW-0802">TPR repeat</keyword>
<feature type="repeat" description="TPR" evidence="7">
    <location>
        <begin position="448"/>
        <end position="481"/>
    </location>
</feature>
<keyword evidence="2" id="KW-0677">Repeat</keyword>
<dbReference type="PANTHER" id="PTHR12558">
    <property type="entry name" value="CELL DIVISION CYCLE 16,23,27"/>
    <property type="match status" value="1"/>
</dbReference>
<evidence type="ECO:0000256" key="4">
    <source>
        <dbReference type="ARBA" id="ARBA00022786"/>
    </source>
</evidence>
<dbReference type="OrthoDB" id="10262026at2759"/>
<dbReference type="Proteomes" id="UP000305948">
    <property type="component" value="Unassembled WGS sequence"/>
</dbReference>
<feature type="region of interest" description="Disordered" evidence="8">
    <location>
        <begin position="43"/>
        <end position="89"/>
    </location>
</feature>
<keyword evidence="6" id="KW-0131">Cell cycle</keyword>
<dbReference type="GO" id="GO:0051301">
    <property type="term" value="P:cell division"/>
    <property type="evidence" value="ECO:0007669"/>
    <property type="project" value="UniProtKB-KW"/>
</dbReference>
<sequence length="625" mass="72105">MAFSGVDWEIVSSLKAAIRDCSARRLTVATKWASELLLSIPESKRRAPEHPPEPTFATSTPARSRSPRQSLSFIHDSPPGTSTEVANDPQLTLPDIDTLHHPDAPTYQPLPDEVVEQERAWEAEDEDMLIAAQAYYDSREFMRACDVLENCRSSRARFLYIYSRFMFTEKKAERDWHKLDKRRNQPPEPINTSLRDLHLAVQNATDPWLLFLRITRKALFLRRLGRREEAVEASLLSLSRYPWNWSAWMLLGKCIGDGEELQSMLPFLPLPPTHLLVHMFQVKITNDMASPSDNELALCERLLTADFFPGNTWLMTQKATILFHMHLYVPAGALFEKIIAKDPHRMDDLDIYSGILFVLDEKVKLSKLAFDFLEQERDRPEICCVIGNHFSSRNDHAKATEYYLRATQLDRTYLSAWTLLGHEYIEQKNAHAAVDAYRKAADADRKDYRAWYGLAQAYEMLGMHTYALYYYQRSTALKPYDVRIWQATGGCYDDMGRPREAIECLKHALQQEHPQTMAILEKVAKLYNDLEEYGEAAAYHRRVVELAQSQDKTVEEFSKSYMYVARYHMYLGGGDLNLALEYLEILSKSHAEEVATATDLLKKVKIQIQQKSESHQSRSHKRPTP</sequence>
<feature type="compositionally biased region" description="Polar residues" evidence="8">
    <location>
        <begin position="56"/>
        <end position="72"/>
    </location>
</feature>
<reference evidence="10 11" key="1">
    <citation type="journal article" date="2019" name="Nat. Ecol. Evol.">
        <title>Megaphylogeny resolves global patterns of mushroom evolution.</title>
        <authorList>
            <person name="Varga T."/>
            <person name="Krizsan K."/>
            <person name="Foldi C."/>
            <person name="Dima B."/>
            <person name="Sanchez-Garcia M."/>
            <person name="Sanchez-Ramirez S."/>
            <person name="Szollosi G.J."/>
            <person name="Szarkandi J.G."/>
            <person name="Papp V."/>
            <person name="Albert L."/>
            <person name="Andreopoulos W."/>
            <person name="Angelini C."/>
            <person name="Antonin V."/>
            <person name="Barry K.W."/>
            <person name="Bougher N.L."/>
            <person name="Buchanan P."/>
            <person name="Buyck B."/>
            <person name="Bense V."/>
            <person name="Catcheside P."/>
            <person name="Chovatia M."/>
            <person name="Cooper J."/>
            <person name="Damon W."/>
            <person name="Desjardin D."/>
            <person name="Finy P."/>
            <person name="Geml J."/>
            <person name="Haridas S."/>
            <person name="Hughes K."/>
            <person name="Justo A."/>
            <person name="Karasinski D."/>
            <person name="Kautmanova I."/>
            <person name="Kiss B."/>
            <person name="Kocsube S."/>
            <person name="Kotiranta H."/>
            <person name="LaButti K.M."/>
            <person name="Lechner B.E."/>
            <person name="Liimatainen K."/>
            <person name="Lipzen A."/>
            <person name="Lukacs Z."/>
            <person name="Mihaltcheva S."/>
            <person name="Morgado L.N."/>
            <person name="Niskanen T."/>
            <person name="Noordeloos M.E."/>
            <person name="Ohm R.A."/>
            <person name="Ortiz-Santana B."/>
            <person name="Ovrebo C."/>
            <person name="Racz N."/>
            <person name="Riley R."/>
            <person name="Savchenko A."/>
            <person name="Shiryaev A."/>
            <person name="Soop K."/>
            <person name="Spirin V."/>
            <person name="Szebenyi C."/>
            <person name="Tomsovsky M."/>
            <person name="Tulloss R.E."/>
            <person name="Uehling J."/>
            <person name="Grigoriev I.V."/>
            <person name="Vagvolgyi C."/>
            <person name="Papp T."/>
            <person name="Martin F.M."/>
            <person name="Miettinen O."/>
            <person name="Hibbett D.S."/>
            <person name="Nagy L.G."/>
        </authorList>
    </citation>
    <scope>NUCLEOTIDE SEQUENCE [LARGE SCALE GENOMIC DNA]</scope>
    <source>
        <strain evidence="10 11">OMC1185</strain>
    </source>
</reference>
<protein>
    <submittedName>
        <fullName evidence="10">TPR-like protein</fullName>
    </submittedName>
</protein>
<dbReference type="GO" id="GO:0031145">
    <property type="term" value="P:anaphase-promoting complex-dependent catabolic process"/>
    <property type="evidence" value="ECO:0007669"/>
    <property type="project" value="TreeGrafter"/>
</dbReference>
<dbReference type="Pfam" id="PF04049">
    <property type="entry name" value="ANAPC8"/>
    <property type="match status" value="1"/>
</dbReference>
<feature type="domain" description="Cdc23" evidence="9">
    <location>
        <begin position="10"/>
        <end position="319"/>
    </location>
</feature>
<keyword evidence="11" id="KW-1185">Reference proteome</keyword>
<dbReference type="AlphaFoldDB" id="A0A5C3NDB7"/>
<dbReference type="PANTHER" id="PTHR12558:SF10">
    <property type="entry name" value="CELL DIVISION CYCLE PROTEIN 23 HOMOLOG"/>
    <property type="match status" value="1"/>
</dbReference>
<evidence type="ECO:0000313" key="11">
    <source>
        <dbReference type="Proteomes" id="UP000305948"/>
    </source>
</evidence>
<evidence type="ECO:0000256" key="5">
    <source>
        <dbReference type="ARBA" id="ARBA00022803"/>
    </source>
</evidence>
<gene>
    <name evidence="10" type="ORF">OE88DRAFT_1806154</name>
</gene>
<dbReference type="GO" id="GO:0045842">
    <property type="term" value="P:positive regulation of mitotic metaphase/anaphase transition"/>
    <property type="evidence" value="ECO:0007669"/>
    <property type="project" value="TreeGrafter"/>
</dbReference>
<dbReference type="InterPro" id="IPR011990">
    <property type="entry name" value="TPR-like_helical_dom_sf"/>
</dbReference>
<evidence type="ECO:0000313" key="10">
    <source>
        <dbReference type="EMBL" id="TFK54436.1"/>
    </source>
</evidence>
<evidence type="ECO:0000259" key="9">
    <source>
        <dbReference type="Pfam" id="PF04049"/>
    </source>
</evidence>
<dbReference type="SUPFAM" id="SSF48439">
    <property type="entry name" value="Protein prenylyltransferase"/>
    <property type="match status" value="1"/>
</dbReference>
<accession>A0A5C3NDB7</accession>
<keyword evidence="4" id="KW-0833">Ubl conjugation pathway</keyword>
<name>A0A5C3NDB7_9AGAM</name>
<keyword evidence="3" id="KW-0498">Mitosis</keyword>
<dbReference type="Gene3D" id="1.25.40.10">
    <property type="entry name" value="Tetratricopeptide repeat domain"/>
    <property type="match status" value="3"/>
</dbReference>
<feature type="repeat" description="TPR" evidence="7">
    <location>
        <begin position="414"/>
        <end position="447"/>
    </location>
</feature>
<evidence type="ECO:0000256" key="7">
    <source>
        <dbReference type="PROSITE-ProRule" id="PRU00339"/>
    </source>
</evidence>
<dbReference type="SUPFAM" id="SSF48452">
    <property type="entry name" value="TPR-like"/>
    <property type="match status" value="1"/>
</dbReference>
<feature type="compositionally biased region" description="Basic and acidic residues" evidence="8">
    <location>
        <begin position="43"/>
        <end position="52"/>
    </location>
</feature>
<dbReference type="STRING" id="5364.A0A5C3NDB7"/>